<evidence type="ECO:0000259" key="9">
    <source>
        <dbReference type="PROSITE" id="PS50850"/>
    </source>
</evidence>
<dbReference type="InterPro" id="IPR036259">
    <property type="entry name" value="MFS_trans_sf"/>
</dbReference>
<dbReference type="PANTHER" id="PTHR11388">
    <property type="entry name" value="ORGANIC ANION TRANSPORTER"/>
    <property type="match status" value="1"/>
</dbReference>
<feature type="transmembrane region" description="Helical" evidence="8">
    <location>
        <begin position="546"/>
        <end position="564"/>
    </location>
</feature>
<evidence type="ECO:0000259" key="10">
    <source>
        <dbReference type="PROSITE" id="PS51465"/>
    </source>
</evidence>
<protein>
    <recommendedName>
        <fullName evidence="8">Solute carrier organic anion transporter family member</fullName>
    </recommendedName>
</protein>
<dbReference type="PROSITE" id="PS50850">
    <property type="entry name" value="MFS"/>
    <property type="match status" value="1"/>
</dbReference>
<dbReference type="Pfam" id="PF07648">
    <property type="entry name" value="Kazal_2"/>
    <property type="match status" value="1"/>
</dbReference>
<evidence type="ECO:0000313" key="12">
    <source>
        <dbReference type="Proteomes" id="UP001642483"/>
    </source>
</evidence>
<dbReference type="InterPro" id="IPR020846">
    <property type="entry name" value="MFS_dom"/>
</dbReference>
<dbReference type="Proteomes" id="UP001642483">
    <property type="component" value="Unassembled WGS sequence"/>
</dbReference>
<feature type="transmembrane region" description="Helical" evidence="8">
    <location>
        <begin position="34"/>
        <end position="53"/>
    </location>
</feature>
<gene>
    <name evidence="11" type="ORF">CVLEPA_LOCUS6314</name>
</gene>
<keyword evidence="3" id="KW-1003">Cell membrane</keyword>
<reference evidence="11 12" key="1">
    <citation type="submission" date="2024-02" db="EMBL/GenBank/DDBJ databases">
        <authorList>
            <person name="Daric V."/>
            <person name="Darras S."/>
        </authorList>
    </citation>
    <scope>NUCLEOTIDE SEQUENCE [LARGE SCALE GENOMIC DNA]</scope>
</reference>
<feature type="domain" description="Major facilitator superfamily (MFS) profile" evidence="9">
    <location>
        <begin position="35"/>
        <end position="624"/>
    </location>
</feature>
<feature type="domain" description="Kazal-like" evidence="10">
    <location>
        <begin position="428"/>
        <end position="484"/>
    </location>
</feature>
<dbReference type="SUPFAM" id="SSF103473">
    <property type="entry name" value="MFS general substrate transporter"/>
    <property type="match status" value="1"/>
</dbReference>
<dbReference type="NCBIfam" id="TIGR00805">
    <property type="entry name" value="oat"/>
    <property type="match status" value="1"/>
</dbReference>
<keyword evidence="8" id="KW-0813">Transport</keyword>
<evidence type="ECO:0000313" key="11">
    <source>
        <dbReference type="EMBL" id="CAK8676892.1"/>
    </source>
</evidence>
<dbReference type="PANTHER" id="PTHR11388:SF160">
    <property type="entry name" value="SOLUTE CARRIER ORGANIC ANION TRANSPORTER FAMILY MEMBER"/>
    <property type="match status" value="1"/>
</dbReference>
<keyword evidence="5 8" id="KW-1133">Transmembrane helix</keyword>
<evidence type="ECO:0000256" key="3">
    <source>
        <dbReference type="ARBA" id="ARBA00022475"/>
    </source>
</evidence>
<feature type="transmembrane region" description="Helical" evidence="8">
    <location>
        <begin position="352"/>
        <end position="372"/>
    </location>
</feature>
<organism evidence="11 12">
    <name type="scientific">Clavelina lepadiformis</name>
    <name type="common">Light-bulb sea squirt</name>
    <name type="synonym">Ascidia lepadiformis</name>
    <dbReference type="NCBI Taxonomy" id="159417"/>
    <lineage>
        <taxon>Eukaryota</taxon>
        <taxon>Metazoa</taxon>
        <taxon>Chordata</taxon>
        <taxon>Tunicata</taxon>
        <taxon>Ascidiacea</taxon>
        <taxon>Aplousobranchia</taxon>
        <taxon>Clavelinidae</taxon>
        <taxon>Clavelina</taxon>
    </lineage>
</organism>
<keyword evidence="12" id="KW-1185">Reference proteome</keyword>
<feature type="transmembrane region" description="Helical" evidence="8">
    <location>
        <begin position="605"/>
        <end position="627"/>
    </location>
</feature>
<sequence>MDKDLKPDRAAEEDDYSLFYCKPKFLQCCNNAKGFLVIYSIFAIVAGSMVGGITNTNIAALERRFGLDSSQSAIIVVSYDIAFCILTVFVTYFGARSHVPRLIAAGAILFGAGALVYAIPHFTTDLYNFGSVSLVDTCNITEIECSLHEGDDSYNMYILLFGQVLMGCGTTPLYTLGIAFIENSVPKNVAPIYIGIANACSLFGPVIGFTSGGAFLSNYYVDFDTVNNISPNPDDPRWVGAWWIGPLIMMVLCWCTVIPFAGFPKQLPGTAKYRAERQSEIHQTVDLEQIEKRGSQNTIRNFPFAIKSLLKNLTYVLIILAGCASGGAVSGATSFLSKFIQNEFHITAGNAAIYAGAVLVPGAAAGHIVGGVCISQLKWKTPSIIVYCLILSFLACLLSPSMLLYCENIKVAGVTASYRSDRSSLVNVNLTAPCNAPCSCQNEFYKPVCGADDLTYFSPCHAGCHSSLDESEYFKLYSNCSCVASNAIDNNSKVLDTANTATSGFCENSCENVKIFLPLIFFLAFIVFQTHTAATVITFRIVPESLRCLAVGLAWLFFRALGTIPGPIMFGKLTDQTCILWQVRRCDGSRGSCWIYDSANMGLTFMILVLVGHLLALICYGLMVFAYKPPLPVESDRSADEDRKPQCTEKQFDNPVFVHEDILESEK</sequence>
<dbReference type="Pfam" id="PF03137">
    <property type="entry name" value="OATP"/>
    <property type="match status" value="1"/>
</dbReference>
<keyword evidence="4 8" id="KW-0812">Transmembrane</keyword>
<feature type="transmembrane region" description="Helical" evidence="8">
    <location>
        <begin position="193"/>
        <end position="221"/>
    </location>
</feature>
<evidence type="ECO:0000256" key="4">
    <source>
        <dbReference type="ARBA" id="ARBA00022692"/>
    </source>
</evidence>
<comment type="subcellular location">
    <subcellularLocation>
        <location evidence="1 8">Cell membrane</location>
        <topology evidence="1 8">Multi-pass membrane protein</topology>
    </subcellularLocation>
</comment>
<keyword evidence="6 8" id="KW-0472">Membrane</keyword>
<comment type="similarity">
    <text evidence="2 8">Belongs to the organo anion transporter (TC 2.A.60) family.</text>
</comment>
<feature type="transmembrane region" description="Helical" evidence="8">
    <location>
        <begin position="102"/>
        <end position="119"/>
    </location>
</feature>
<feature type="transmembrane region" description="Helical" evidence="8">
    <location>
        <begin position="313"/>
        <end position="332"/>
    </location>
</feature>
<dbReference type="InterPro" id="IPR036058">
    <property type="entry name" value="Kazal_dom_sf"/>
</dbReference>
<evidence type="ECO:0000256" key="2">
    <source>
        <dbReference type="ARBA" id="ARBA00009657"/>
    </source>
</evidence>
<evidence type="ECO:0000256" key="5">
    <source>
        <dbReference type="ARBA" id="ARBA00022989"/>
    </source>
</evidence>
<feature type="transmembrane region" description="Helical" evidence="8">
    <location>
        <begin position="384"/>
        <end position="405"/>
    </location>
</feature>
<dbReference type="InterPro" id="IPR004156">
    <property type="entry name" value="OATP"/>
</dbReference>
<dbReference type="SUPFAM" id="SSF100895">
    <property type="entry name" value="Kazal-type serine protease inhibitors"/>
    <property type="match status" value="1"/>
</dbReference>
<dbReference type="Gene3D" id="1.20.1250.20">
    <property type="entry name" value="MFS general substrate transporter like domains"/>
    <property type="match status" value="1"/>
</dbReference>
<keyword evidence="7" id="KW-1015">Disulfide bond</keyword>
<evidence type="ECO:0000256" key="8">
    <source>
        <dbReference type="RuleBase" id="RU362056"/>
    </source>
</evidence>
<feature type="transmembrane region" description="Helical" evidence="8">
    <location>
        <begin position="515"/>
        <end position="539"/>
    </location>
</feature>
<dbReference type="PROSITE" id="PS51465">
    <property type="entry name" value="KAZAL_2"/>
    <property type="match status" value="1"/>
</dbReference>
<proteinExistence type="inferred from homology"/>
<feature type="transmembrane region" description="Helical" evidence="8">
    <location>
        <begin position="73"/>
        <end position="95"/>
    </location>
</feature>
<dbReference type="InterPro" id="IPR002350">
    <property type="entry name" value="Kazal_dom"/>
</dbReference>
<evidence type="ECO:0000256" key="7">
    <source>
        <dbReference type="ARBA" id="ARBA00023157"/>
    </source>
</evidence>
<keyword evidence="8" id="KW-0406">Ion transport</keyword>
<comment type="caution">
    <text evidence="11">The sequence shown here is derived from an EMBL/GenBank/DDBJ whole genome shotgun (WGS) entry which is preliminary data.</text>
</comment>
<evidence type="ECO:0000256" key="6">
    <source>
        <dbReference type="ARBA" id="ARBA00023136"/>
    </source>
</evidence>
<name>A0ABP0FEX5_CLALP</name>
<feature type="transmembrane region" description="Helical" evidence="8">
    <location>
        <begin position="241"/>
        <end position="263"/>
    </location>
</feature>
<evidence type="ECO:0000256" key="1">
    <source>
        <dbReference type="ARBA" id="ARBA00004651"/>
    </source>
</evidence>
<dbReference type="EMBL" id="CAWYQH010000035">
    <property type="protein sequence ID" value="CAK8676892.1"/>
    <property type="molecule type" value="Genomic_DNA"/>
</dbReference>
<accession>A0ABP0FEX5</accession>
<feature type="transmembrane region" description="Helical" evidence="8">
    <location>
        <begin position="156"/>
        <end position="181"/>
    </location>
</feature>